<evidence type="ECO:0000256" key="3">
    <source>
        <dbReference type="ARBA" id="ARBA00016937"/>
    </source>
</evidence>
<feature type="region of interest" description="Disordered" evidence="8">
    <location>
        <begin position="167"/>
        <end position="191"/>
    </location>
</feature>
<keyword evidence="6" id="KW-0269">Exonuclease</keyword>
<dbReference type="GO" id="GO:0006364">
    <property type="term" value="P:rRNA processing"/>
    <property type="evidence" value="ECO:0007669"/>
    <property type="project" value="InterPro"/>
</dbReference>
<dbReference type="SUPFAM" id="SSF53098">
    <property type="entry name" value="Ribonuclease H-like"/>
    <property type="match status" value="1"/>
</dbReference>
<keyword evidence="7" id="KW-0539">Nucleus</keyword>
<feature type="compositionally biased region" description="Polar residues" evidence="8">
    <location>
        <begin position="130"/>
        <end position="143"/>
    </location>
</feature>
<protein>
    <recommendedName>
        <fullName evidence="3">RNA exonuclease 4</fullName>
    </recommendedName>
</protein>
<dbReference type="InterPro" id="IPR037431">
    <property type="entry name" value="REX4_DEDDh_dom"/>
</dbReference>
<keyword evidence="5" id="KW-0378">Hydrolase</keyword>
<evidence type="ECO:0000256" key="2">
    <source>
        <dbReference type="ARBA" id="ARBA00010489"/>
    </source>
</evidence>
<feature type="compositionally biased region" description="Basic residues" evidence="8">
    <location>
        <begin position="21"/>
        <end position="30"/>
    </location>
</feature>
<evidence type="ECO:0000256" key="4">
    <source>
        <dbReference type="ARBA" id="ARBA00022722"/>
    </source>
</evidence>
<feature type="region of interest" description="Disordered" evidence="8">
    <location>
        <begin position="1"/>
        <end position="77"/>
    </location>
</feature>
<dbReference type="PANTHER" id="PTHR12801:SF158">
    <property type="entry name" value="RNA EXONUCLEASE 4"/>
    <property type="match status" value="1"/>
</dbReference>
<dbReference type="GO" id="GO:0008408">
    <property type="term" value="F:3'-5' exonuclease activity"/>
    <property type="evidence" value="ECO:0007669"/>
    <property type="project" value="InterPro"/>
</dbReference>
<comment type="subcellular location">
    <subcellularLocation>
        <location evidence="1">Nucleus</location>
    </subcellularLocation>
</comment>
<dbReference type="EMBL" id="GDRN01103844">
    <property type="protein sequence ID" value="JAI58010.1"/>
    <property type="molecule type" value="Transcribed_RNA"/>
</dbReference>
<feature type="compositionally biased region" description="Basic residues" evidence="8">
    <location>
        <begin position="118"/>
        <end position="127"/>
    </location>
</feature>
<dbReference type="SMART" id="SM00479">
    <property type="entry name" value="EXOIII"/>
    <property type="match status" value="1"/>
</dbReference>
<evidence type="ECO:0000256" key="1">
    <source>
        <dbReference type="ARBA" id="ARBA00004123"/>
    </source>
</evidence>
<feature type="compositionally biased region" description="Basic and acidic residues" evidence="8">
    <location>
        <begin position="108"/>
        <end position="117"/>
    </location>
</feature>
<keyword evidence="4" id="KW-0540">Nuclease</keyword>
<reference evidence="10" key="1">
    <citation type="submission" date="2015-09" db="EMBL/GenBank/DDBJ databases">
        <title>Scylla olivacea transcriptome.</title>
        <authorList>
            <person name="Ikhwanuddin M."/>
        </authorList>
    </citation>
    <scope>NUCLEOTIDE SEQUENCE</scope>
</reference>
<evidence type="ECO:0000256" key="8">
    <source>
        <dbReference type="SAM" id="MobiDB-lite"/>
    </source>
</evidence>
<feature type="compositionally biased region" description="Polar residues" evidence="8">
    <location>
        <begin position="33"/>
        <end position="58"/>
    </location>
</feature>
<dbReference type="InterPro" id="IPR047021">
    <property type="entry name" value="REXO1/3/4-like"/>
</dbReference>
<accession>A0A0P4VRS6</accession>
<dbReference type="Gene3D" id="3.30.420.10">
    <property type="entry name" value="Ribonuclease H-like superfamily/Ribonuclease H"/>
    <property type="match status" value="1"/>
</dbReference>
<feature type="compositionally biased region" description="Polar residues" evidence="8">
    <location>
        <begin position="1"/>
        <end position="12"/>
    </location>
</feature>
<evidence type="ECO:0000256" key="7">
    <source>
        <dbReference type="ARBA" id="ARBA00023242"/>
    </source>
</evidence>
<evidence type="ECO:0000256" key="6">
    <source>
        <dbReference type="ARBA" id="ARBA00022839"/>
    </source>
</evidence>
<dbReference type="PANTHER" id="PTHR12801">
    <property type="entry name" value="RNA EXONUCLEASE REXO1 / RECO3 FAMILY MEMBER-RELATED"/>
    <property type="match status" value="1"/>
</dbReference>
<dbReference type="Pfam" id="PF00929">
    <property type="entry name" value="RNase_T"/>
    <property type="match status" value="1"/>
</dbReference>
<dbReference type="InterPro" id="IPR012337">
    <property type="entry name" value="RNaseH-like_sf"/>
</dbReference>
<evidence type="ECO:0000256" key="5">
    <source>
        <dbReference type="ARBA" id="ARBA00022801"/>
    </source>
</evidence>
<evidence type="ECO:0000259" key="9">
    <source>
        <dbReference type="SMART" id="SM00479"/>
    </source>
</evidence>
<dbReference type="CDD" id="cd06144">
    <property type="entry name" value="REX4_like"/>
    <property type="match status" value="1"/>
</dbReference>
<dbReference type="GO" id="GO:0003676">
    <property type="term" value="F:nucleic acid binding"/>
    <property type="evidence" value="ECO:0007669"/>
    <property type="project" value="InterPro"/>
</dbReference>
<sequence>MNPQRSNPSNGTGPAKNGQGIHKKKRKRKFFQINDNAMNSPTKHTSATIENHDVNQSLHPRKKRRNKKKNTPEGGSATQIIKPVLIVKKPEDYSANWKMLKEIITQDDQKTVKDKSKFRYRKPKGKMQKINGTESSSNEVENQETPKQEKEKLDIWFDNVDPILLEEHAPIQDTEKPGIKRSDKKSGSKTLVKEDSFEGVTKFVAMDCEMVGVGMNGKDSILARVSIVNQHGKVLYDKFVKPTEEVVDYRTAVSGIRPQDLVDGYDFSVVQKEVSDLIEGHILVGHAIHNDLRTLYLSHPRSSIRDTSNVRSCWVWPSVG</sequence>
<dbReference type="InterPro" id="IPR013520">
    <property type="entry name" value="Ribonucl_H"/>
</dbReference>
<dbReference type="InterPro" id="IPR036397">
    <property type="entry name" value="RNaseH_sf"/>
</dbReference>
<proteinExistence type="inferred from homology"/>
<feature type="domain" description="Exonuclease" evidence="9">
    <location>
        <begin position="202"/>
        <end position="318"/>
    </location>
</feature>
<comment type="similarity">
    <text evidence="2">Belongs to the REXO4 family.</text>
</comment>
<organism evidence="10">
    <name type="scientific">Scylla olivacea</name>
    <name type="common">Orange mud crab</name>
    <name type="synonym">Cancer olivacea</name>
    <dbReference type="NCBI Taxonomy" id="85551"/>
    <lineage>
        <taxon>Eukaryota</taxon>
        <taxon>Metazoa</taxon>
        <taxon>Ecdysozoa</taxon>
        <taxon>Arthropoda</taxon>
        <taxon>Crustacea</taxon>
        <taxon>Multicrustacea</taxon>
        <taxon>Malacostraca</taxon>
        <taxon>Eumalacostraca</taxon>
        <taxon>Eucarida</taxon>
        <taxon>Decapoda</taxon>
        <taxon>Pleocyemata</taxon>
        <taxon>Brachyura</taxon>
        <taxon>Eubrachyura</taxon>
        <taxon>Portunoidea</taxon>
        <taxon>Portunidae</taxon>
        <taxon>Portuninae</taxon>
        <taxon>Scylla</taxon>
    </lineage>
</organism>
<dbReference type="AlphaFoldDB" id="A0A0P4VRS6"/>
<dbReference type="GO" id="GO:0005634">
    <property type="term" value="C:nucleus"/>
    <property type="evidence" value="ECO:0007669"/>
    <property type="project" value="UniProtKB-SubCell"/>
</dbReference>
<feature type="region of interest" description="Disordered" evidence="8">
    <location>
        <begin position="108"/>
        <end position="150"/>
    </location>
</feature>
<name>A0A0P4VRS6_SCYOL</name>
<evidence type="ECO:0000313" key="10">
    <source>
        <dbReference type="EMBL" id="JAI58010.1"/>
    </source>
</evidence>
<feature type="compositionally biased region" description="Basic residues" evidence="8">
    <location>
        <begin position="59"/>
        <end position="69"/>
    </location>
</feature>